<dbReference type="EMBL" id="CP116942">
    <property type="protein sequence ID" value="WCO67905.1"/>
    <property type="molecule type" value="Genomic_DNA"/>
</dbReference>
<dbReference type="AlphaFoldDB" id="A0AAE9Y725"/>
<proteinExistence type="predicted"/>
<name>A0AAE9Y725_9ACTN</name>
<accession>A0AAE9Y725</accession>
<organism evidence="1 2">
    <name type="scientific">Iamia majanohamensis</name>
    <dbReference type="NCBI Taxonomy" id="467976"/>
    <lineage>
        <taxon>Bacteria</taxon>
        <taxon>Bacillati</taxon>
        <taxon>Actinomycetota</taxon>
        <taxon>Acidimicrobiia</taxon>
        <taxon>Acidimicrobiales</taxon>
        <taxon>Iamiaceae</taxon>
        <taxon>Iamia</taxon>
    </lineage>
</organism>
<sequence length="105" mass="11541">MQPDPTPALTDEMRAEGWDAYLGRDIPHDDTWEIVAGEAPMLVSMPLVAERVFIARRKPLTAEVPLDLLRRLTNFAARSSTVDPDNLTATVGAARALITQAEADR</sequence>
<evidence type="ECO:0000313" key="2">
    <source>
        <dbReference type="Proteomes" id="UP001216390"/>
    </source>
</evidence>
<evidence type="ECO:0000313" key="1">
    <source>
        <dbReference type="EMBL" id="WCO67905.1"/>
    </source>
</evidence>
<dbReference type="RefSeq" id="WP_272737423.1">
    <property type="nucleotide sequence ID" value="NZ_CP116942.1"/>
</dbReference>
<protein>
    <submittedName>
        <fullName evidence="1">Uncharacterized protein</fullName>
    </submittedName>
</protein>
<keyword evidence="2" id="KW-1185">Reference proteome</keyword>
<dbReference type="KEGG" id="ima:PO878_04100"/>
<gene>
    <name evidence="1" type="ORF">PO878_04100</name>
</gene>
<reference evidence="1" key="1">
    <citation type="submission" date="2023-01" db="EMBL/GenBank/DDBJ databases">
        <title>The diversity of Class Acidimicrobiia in South China Sea sediment environments and the proposal of Iamia marina sp. nov., a novel species of the genus Iamia.</title>
        <authorList>
            <person name="He Y."/>
            <person name="Tian X."/>
        </authorList>
    </citation>
    <scope>NUCLEOTIDE SEQUENCE</scope>
    <source>
        <strain evidence="1">DSM 19957</strain>
    </source>
</reference>
<dbReference type="Proteomes" id="UP001216390">
    <property type="component" value="Chromosome"/>
</dbReference>